<protein>
    <recommendedName>
        <fullName evidence="2">2-oxoisovalerate dehydrogenase</fullName>
    </recommendedName>
</protein>
<proteinExistence type="predicted"/>
<comment type="caution">
    <text evidence="1">The sequence shown here is derived from an EMBL/GenBank/DDBJ whole genome shotgun (WGS) entry which is preliminary data.</text>
</comment>
<evidence type="ECO:0000313" key="1">
    <source>
        <dbReference type="EMBL" id="KUG14992.1"/>
    </source>
</evidence>
<gene>
    <name evidence="1" type="ORF">ASZ90_015359</name>
</gene>
<dbReference type="InterPro" id="IPR035069">
    <property type="entry name" value="TTHA1013/TTHA0281-like"/>
</dbReference>
<sequence>MYREKEIIFIVEESPEGGYEARSLGHSIFTEADTFEELRTMVHDAVSCHFDDDERPRIIRLHLVREELITV</sequence>
<reference evidence="1" key="1">
    <citation type="journal article" date="2015" name="Proc. Natl. Acad. Sci. U.S.A.">
        <title>Networks of energetic and metabolic interactions define dynamics in microbial communities.</title>
        <authorList>
            <person name="Embree M."/>
            <person name="Liu J.K."/>
            <person name="Al-Bassam M.M."/>
            <person name="Zengler K."/>
        </authorList>
    </citation>
    <scope>NUCLEOTIDE SEQUENCE</scope>
</reference>
<dbReference type="SUPFAM" id="SSF143100">
    <property type="entry name" value="TTHA1013/TTHA0281-like"/>
    <property type="match status" value="1"/>
</dbReference>
<name>A0A0W8F275_9ZZZZ</name>
<evidence type="ECO:0008006" key="2">
    <source>
        <dbReference type="Google" id="ProtNLM"/>
    </source>
</evidence>
<accession>A0A0W8F275</accession>
<dbReference type="AlphaFoldDB" id="A0A0W8F275"/>
<organism evidence="1">
    <name type="scientific">hydrocarbon metagenome</name>
    <dbReference type="NCBI Taxonomy" id="938273"/>
    <lineage>
        <taxon>unclassified sequences</taxon>
        <taxon>metagenomes</taxon>
        <taxon>ecological metagenomes</taxon>
    </lineage>
</organism>
<dbReference type="Gene3D" id="3.30.160.250">
    <property type="match status" value="1"/>
</dbReference>
<dbReference type="EMBL" id="LNQE01001596">
    <property type="protein sequence ID" value="KUG14992.1"/>
    <property type="molecule type" value="Genomic_DNA"/>
</dbReference>